<name>A0A100XGM4_MYCTH</name>
<gene>
    <name evidence="1" type="ORF">RMCT_3151</name>
</gene>
<dbReference type="GO" id="GO:0016740">
    <property type="term" value="F:transferase activity"/>
    <property type="evidence" value="ECO:0007669"/>
    <property type="project" value="UniProtKB-KW"/>
</dbReference>
<dbReference type="STRING" id="1797.RMCT_3151"/>
<organism evidence="1 2">
    <name type="scientific">Mycolicibacterium thermoresistibile</name>
    <name type="common">Mycobacterium thermoresistibile</name>
    <dbReference type="NCBI Taxonomy" id="1797"/>
    <lineage>
        <taxon>Bacteria</taxon>
        <taxon>Bacillati</taxon>
        <taxon>Actinomycetota</taxon>
        <taxon>Actinomycetes</taxon>
        <taxon>Mycobacteriales</taxon>
        <taxon>Mycobacteriaceae</taxon>
        <taxon>Mycolicibacterium</taxon>
    </lineage>
</organism>
<sequence>MIAGHLHPCVQQLLRGQAEVVCRRRQCPVTELPHLPVRIHRGVGERMGLLTAQENQRRDGLFGDGLSDNG</sequence>
<dbReference type="Proteomes" id="UP000069654">
    <property type="component" value="Unassembled WGS sequence"/>
</dbReference>
<protein>
    <submittedName>
        <fullName evidence="1">Acetyl-CoA acetyltransferase</fullName>
    </submittedName>
</protein>
<reference evidence="1 2" key="1">
    <citation type="journal article" date="2016" name="Genome Announc.">
        <title>Draft Genome Sequences of Five Rapidly Growing Mycobacterium Species, M. thermoresistibile, M. fortuitum subsp. acetamidolyticum, M. canariasense, M. brisbanense, and M. novocastrense.</title>
        <authorList>
            <person name="Katahira K."/>
            <person name="Ogura Y."/>
            <person name="Gotoh Y."/>
            <person name="Hayashi T."/>
        </authorList>
    </citation>
    <scope>NUCLEOTIDE SEQUENCE [LARGE SCALE GENOMIC DNA]</scope>
    <source>
        <strain evidence="1 2">JCM6362</strain>
    </source>
</reference>
<reference evidence="2" key="2">
    <citation type="submission" date="2016-02" db="EMBL/GenBank/DDBJ databases">
        <title>Draft genome sequence of five rapidly growing Mycobacterium species.</title>
        <authorList>
            <person name="Katahira K."/>
            <person name="Gotou Y."/>
            <person name="Iida K."/>
            <person name="Ogura Y."/>
            <person name="Hayashi T."/>
        </authorList>
    </citation>
    <scope>NUCLEOTIDE SEQUENCE [LARGE SCALE GENOMIC DNA]</scope>
    <source>
        <strain evidence="2">JCM6362</strain>
    </source>
</reference>
<keyword evidence="1" id="KW-0808">Transferase</keyword>
<comment type="caution">
    <text evidence="1">The sequence shown here is derived from an EMBL/GenBank/DDBJ whole genome shotgun (WGS) entry which is preliminary data.</text>
</comment>
<evidence type="ECO:0000313" key="2">
    <source>
        <dbReference type="Proteomes" id="UP000069654"/>
    </source>
</evidence>
<dbReference type="EMBL" id="BCTB01000036">
    <property type="protein sequence ID" value="GAT16182.1"/>
    <property type="molecule type" value="Genomic_DNA"/>
</dbReference>
<proteinExistence type="predicted"/>
<accession>A0A100XGM4</accession>
<dbReference type="AlphaFoldDB" id="A0A100XGM4"/>
<evidence type="ECO:0000313" key="1">
    <source>
        <dbReference type="EMBL" id="GAT16182.1"/>
    </source>
</evidence>